<evidence type="ECO:0000313" key="6">
    <source>
        <dbReference type="Proteomes" id="UP000837857"/>
    </source>
</evidence>
<sequence length="344" mass="39162">MRGCGCCHSVKTTPVLLFHGLLLTSDSWLDAGPESGLPYLLSRSCYDVWLGNQRGSYRGRRHINLNSDMDMAFWNFYADEIGRYDIPATVDYILKATRTDLLNYIGYSQGGTAFLIMCSEKPEYKHKIGFSLLLAPASRAKYIRSEVFKILCTGVKELETHLYKSGIYEIMTKDGFGRVVASLCKDTYAAETICGDALGLLDGYPIKSMSARTLRVMFNNFPSGTSVRNLVWYGQLVTNGTFRKFNYGDEENVRRYGTILPPTYNVSAVTVPTIVMYGKSDSLVDSRDIKWLVDRLPNLIECVEVNDPRWNHLDFAYSRHIRRTIFSTIDQFLRYYDRGQGTEN</sequence>
<evidence type="ECO:0000313" key="5">
    <source>
        <dbReference type="EMBL" id="CAH2056961.1"/>
    </source>
</evidence>
<dbReference type="SUPFAM" id="SSF53474">
    <property type="entry name" value="alpha/beta-Hydrolases"/>
    <property type="match status" value="1"/>
</dbReference>
<evidence type="ECO:0000256" key="2">
    <source>
        <dbReference type="ARBA" id="ARBA00023098"/>
    </source>
</evidence>
<organism evidence="5 6">
    <name type="scientific">Iphiclides podalirius</name>
    <name type="common">scarce swallowtail</name>
    <dbReference type="NCBI Taxonomy" id="110791"/>
    <lineage>
        <taxon>Eukaryota</taxon>
        <taxon>Metazoa</taxon>
        <taxon>Ecdysozoa</taxon>
        <taxon>Arthropoda</taxon>
        <taxon>Hexapoda</taxon>
        <taxon>Insecta</taxon>
        <taxon>Pterygota</taxon>
        <taxon>Neoptera</taxon>
        <taxon>Endopterygota</taxon>
        <taxon>Lepidoptera</taxon>
        <taxon>Glossata</taxon>
        <taxon>Ditrysia</taxon>
        <taxon>Papilionoidea</taxon>
        <taxon>Papilionidae</taxon>
        <taxon>Papilioninae</taxon>
        <taxon>Iphiclides</taxon>
    </lineage>
</organism>
<reference evidence="5" key="1">
    <citation type="submission" date="2022-03" db="EMBL/GenBank/DDBJ databases">
        <authorList>
            <person name="Martin H S."/>
        </authorList>
    </citation>
    <scope>NUCLEOTIDE SEQUENCE</scope>
</reference>
<keyword evidence="2" id="KW-0443">Lipid metabolism</keyword>
<protein>
    <recommendedName>
        <fullName evidence="4">AB hydrolase-1 domain-containing protein</fullName>
    </recommendedName>
</protein>
<dbReference type="Pfam" id="PF00561">
    <property type="entry name" value="Abhydrolase_1"/>
    <property type="match status" value="1"/>
</dbReference>
<dbReference type="PANTHER" id="PTHR11005">
    <property type="entry name" value="LYSOSOMAL ACID LIPASE-RELATED"/>
    <property type="match status" value="1"/>
</dbReference>
<evidence type="ECO:0000256" key="1">
    <source>
        <dbReference type="ARBA" id="ARBA00022963"/>
    </source>
</evidence>
<dbReference type="EMBL" id="OW152836">
    <property type="protein sequence ID" value="CAH2056961.1"/>
    <property type="molecule type" value="Genomic_DNA"/>
</dbReference>
<keyword evidence="6" id="KW-1185">Reference proteome</keyword>
<keyword evidence="3" id="KW-0732">Signal</keyword>
<dbReference type="InterPro" id="IPR029058">
    <property type="entry name" value="AB_hydrolase_fold"/>
</dbReference>
<gene>
    <name evidence="5" type="ORF">IPOD504_LOCUS9894</name>
</gene>
<accession>A0ABN8IH08</accession>
<feature type="chain" id="PRO_5046610815" description="AB hydrolase-1 domain-containing protein" evidence="3">
    <location>
        <begin position="32"/>
        <end position="344"/>
    </location>
</feature>
<dbReference type="Gene3D" id="3.40.50.1820">
    <property type="entry name" value="alpha/beta hydrolase"/>
    <property type="match status" value="1"/>
</dbReference>
<evidence type="ECO:0000256" key="3">
    <source>
        <dbReference type="SAM" id="SignalP"/>
    </source>
</evidence>
<proteinExistence type="predicted"/>
<keyword evidence="1" id="KW-0442">Lipid degradation</keyword>
<feature type="signal peptide" evidence="3">
    <location>
        <begin position="1"/>
        <end position="31"/>
    </location>
</feature>
<feature type="domain" description="AB hydrolase-1" evidence="4">
    <location>
        <begin position="14"/>
        <end position="123"/>
    </location>
</feature>
<name>A0ABN8IH08_9NEOP</name>
<feature type="non-terminal residue" evidence="5">
    <location>
        <position position="344"/>
    </location>
</feature>
<dbReference type="InterPro" id="IPR000073">
    <property type="entry name" value="AB_hydrolase_1"/>
</dbReference>
<evidence type="ECO:0000259" key="4">
    <source>
        <dbReference type="Pfam" id="PF00561"/>
    </source>
</evidence>
<dbReference type="Proteomes" id="UP000837857">
    <property type="component" value="Chromosome 24"/>
</dbReference>